<name>A0A2N9L7B9_9BACT</name>
<sequence>MPGIGTQWRRGIDGCRPQRQAKQEQSERAWSEETARNVTQVGLTQSGKRGIVSINAMRRRVSIGIGWKSHALTYWRKASSVAYFLRKRT</sequence>
<dbReference type="AlphaFoldDB" id="A0A2N9L7B9"/>
<feature type="compositionally biased region" description="Basic and acidic residues" evidence="1">
    <location>
        <begin position="21"/>
        <end position="35"/>
    </location>
</feature>
<dbReference type="Proteomes" id="UP000239735">
    <property type="component" value="Unassembled WGS sequence"/>
</dbReference>
<dbReference type="EMBL" id="OKRB01000077">
    <property type="protein sequence ID" value="SPE19141.1"/>
    <property type="molecule type" value="Genomic_DNA"/>
</dbReference>
<protein>
    <submittedName>
        <fullName evidence="2">Uncharacterized protein</fullName>
    </submittedName>
</protein>
<feature type="region of interest" description="Disordered" evidence="1">
    <location>
        <begin position="1"/>
        <end position="37"/>
    </location>
</feature>
<reference evidence="3" key="1">
    <citation type="submission" date="2018-02" db="EMBL/GenBank/DDBJ databases">
        <authorList>
            <person name="Hausmann B."/>
        </authorList>
    </citation>
    <scope>NUCLEOTIDE SEQUENCE [LARGE SCALE GENOMIC DNA]</scope>
    <source>
        <strain evidence="3">Peat soil MAG SbA5</strain>
    </source>
</reference>
<accession>A0A2N9L7B9</accession>
<evidence type="ECO:0000313" key="2">
    <source>
        <dbReference type="EMBL" id="SPE19141.1"/>
    </source>
</evidence>
<organism evidence="2 3">
    <name type="scientific">Candidatus Sulfuritelmatomonas gaucii</name>
    <dbReference type="NCBI Taxonomy" id="2043161"/>
    <lineage>
        <taxon>Bacteria</taxon>
        <taxon>Pseudomonadati</taxon>
        <taxon>Acidobacteriota</taxon>
        <taxon>Terriglobia</taxon>
        <taxon>Terriglobales</taxon>
        <taxon>Acidobacteriaceae</taxon>
        <taxon>Candidatus Sulfuritelmatomonas</taxon>
    </lineage>
</organism>
<evidence type="ECO:0000313" key="3">
    <source>
        <dbReference type="Proteomes" id="UP000239735"/>
    </source>
</evidence>
<proteinExistence type="predicted"/>
<evidence type="ECO:0000256" key="1">
    <source>
        <dbReference type="SAM" id="MobiDB-lite"/>
    </source>
</evidence>
<gene>
    <name evidence="2" type="ORF">SBA5_210005</name>
</gene>